<organism evidence="5 6">
    <name type="scientific">Patiriisocius hiemis</name>
    <dbReference type="NCBI Taxonomy" id="3075604"/>
    <lineage>
        <taxon>Bacteria</taxon>
        <taxon>Pseudomonadati</taxon>
        <taxon>Bacteroidota</taxon>
        <taxon>Flavobacteriia</taxon>
        <taxon>Flavobacteriales</taxon>
        <taxon>Flavobacteriaceae</taxon>
        <taxon>Patiriisocius</taxon>
    </lineage>
</organism>
<dbReference type="InterPro" id="IPR042092">
    <property type="entry name" value="PsdUridine_s_RsuA/RluB/E/F_cat"/>
</dbReference>
<dbReference type="InterPro" id="IPR020103">
    <property type="entry name" value="PsdUridine_synth_cat_dom_sf"/>
</dbReference>
<reference evidence="5 6" key="1">
    <citation type="submission" date="2023-09" db="EMBL/GenBank/DDBJ databases">
        <authorList>
            <person name="Rey-Velasco X."/>
        </authorList>
    </citation>
    <scope>NUCLEOTIDE SEQUENCE [LARGE SCALE GENOMIC DNA]</scope>
    <source>
        <strain evidence="5 6">W242</strain>
    </source>
</reference>
<dbReference type="InterPro" id="IPR050343">
    <property type="entry name" value="RsuA_PseudoU_synthase"/>
</dbReference>
<dbReference type="PANTHER" id="PTHR47683">
    <property type="entry name" value="PSEUDOURIDINE SYNTHASE FAMILY PROTEIN-RELATED"/>
    <property type="match status" value="1"/>
</dbReference>
<keyword evidence="2 3" id="KW-0413">Isomerase</keyword>
<dbReference type="Gene3D" id="3.30.70.580">
    <property type="entry name" value="Pseudouridine synthase I, catalytic domain, N-terminal subdomain"/>
    <property type="match status" value="1"/>
</dbReference>
<dbReference type="Proteomes" id="UP001254488">
    <property type="component" value="Unassembled WGS sequence"/>
</dbReference>
<dbReference type="InterPro" id="IPR006145">
    <property type="entry name" value="PsdUridine_synth_RsuA/RluA"/>
</dbReference>
<evidence type="ECO:0000313" key="6">
    <source>
        <dbReference type="Proteomes" id="UP001254488"/>
    </source>
</evidence>
<name>A0ABU2Y9J8_9FLAO</name>
<comment type="similarity">
    <text evidence="1 3">Belongs to the pseudouridine synthase RsuA family.</text>
</comment>
<evidence type="ECO:0000256" key="1">
    <source>
        <dbReference type="ARBA" id="ARBA00008348"/>
    </source>
</evidence>
<dbReference type="PANTHER" id="PTHR47683:SF2">
    <property type="entry name" value="RNA-BINDING S4 DOMAIN-CONTAINING PROTEIN"/>
    <property type="match status" value="1"/>
</dbReference>
<dbReference type="Pfam" id="PF00849">
    <property type="entry name" value="PseudoU_synth_2"/>
    <property type="match status" value="1"/>
</dbReference>
<dbReference type="NCBIfam" id="TIGR00093">
    <property type="entry name" value="pseudouridine synthase"/>
    <property type="match status" value="1"/>
</dbReference>
<accession>A0ABU2Y9J8</accession>
<dbReference type="Gene3D" id="3.30.70.1560">
    <property type="entry name" value="Alpha-L RNA-binding motif"/>
    <property type="match status" value="1"/>
</dbReference>
<evidence type="ECO:0000256" key="2">
    <source>
        <dbReference type="ARBA" id="ARBA00023235"/>
    </source>
</evidence>
<dbReference type="PROSITE" id="PS01149">
    <property type="entry name" value="PSI_RSU"/>
    <property type="match status" value="1"/>
</dbReference>
<keyword evidence="6" id="KW-1185">Reference proteome</keyword>
<dbReference type="SUPFAM" id="SSF55120">
    <property type="entry name" value="Pseudouridine synthase"/>
    <property type="match status" value="1"/>
</dbReference>
<dbReference type="EMBL" id="JAVRHZ010000001">
    <property type="protein sequence ID" value="MDT0554853.1"/>
    <property type="molecule type" value="Genomic_DNA"/>
</dbReference>
<sequence>MQHHYFKLYKPAGYLSQFVNNGPKKKSKKLLGELHTFPNGTMAVGRLDENTEGLLFLTTDGAFNYKITKGTIEKEYFAQVDGLITDTAIKELTQGVDISVNSKPYTTLPAKVKTIEAPTLAPPPFKIRDARHGPTSWVSITITEGKFRQVRKMTAKVGFPTLRLVRYRIGAVTINDLELAAVKPLDPLIIDD</sequence>
<dbReference type="InterPro" id="IPR018496">
    <property type="entry name" value="PsdUridine_synth_RsuA/RluB_CS"/>
</dbReference>
<evidence type="ECO:0000259" key="4">
    <source>
        <dbReference type="Pfam" id="PF00849"/>
    </source>
</evidence>
<protein>
    <recommendedName>
        <fullName evidence="3">Pseudouridine synthase</fullName>
        <ecNumber evidence="3">5.4.99.-</ecNumber>
    </recommendedName>
</protein>
<gene>
    <name evidence="5" type="ORF">RM538_02490</name>
</gene>
<dbReference type="EC" id="5.4.99.-" evidence="3"/>
<feature type="domain" description="Pseudouridine synthase RsuA/RluA-like" evidence="4">
    <location>
        <begin position="4"/>
        <end position="155"/>
    </location>
</feature>
<evidence type="ECO:0000256" key="3">
    <source>
        <dbReference type="RuleBase" id="RU003887"/>
    </source>
</evidence>
<evidence type="ECO:0000313" key="5">
    <source>
        <dbReference type="EMBL" id="MDT0554853.1"/>
    </source>
</evidence>
<dbReference type="InterPro" id="IPR020094">
    <property type="entry name" value="TruA/RsuA/RluB/E/F_N"/>
</dbReference>
<dbReference type="RefSeq" id="WP_311331810.1">
    <property type="nucleotide sequence ID" value="NZ_JAVRHZ010000001.1"/>
</dbReference>
<comment type="caution">
    <text evidence="5">The sequence shown here is derived from an EMBL/GenBank/DDBJ whole genome shotgun (WGS) entry which is preliminary data.</text>
</comment>
<dbReference type="InterPro" id="IPR000748">
    <property type="entry name" value="PsdUridine_synth_RsuA/RluB/E/F"/>
</dbReference>
<proteinExistence type="inferred from homology"/>